<dbReference type="GO" id="GO:0000731">
    <property type="term" value="P:DNA synthesis involved in DNA repair"/>
    <property type="evidence" value="ECO:0007669"/>
    <property type="project" value="TreeGrafter"/>
</dbReference>
<reference evidence="2" key="1">
    <citation type="journal article" date="2023" name="Microorganisms">
        <title>Genomic Characterization of Arcobacter butzleri Strains Isolated from Various Sources in Lithuania.</title>
        <authorList>
            <person name="Uljanovas D."/>
            <person name="Golz G."/>
            <person name="Fleischmann S."/>
            <person name="Kudirkiene E."/>
            <person name="Kasetiene N."/>
            <person name="Grineviciene A."/>
            <person name="Tamuleviciene E."/>
            <person name="Aksomaitiene J."/>
            <person name="Alter T."/>
            <person name="Malakauskas M."/>
        </authorList>
    </citation>
    <scope>NUCLEOTIDE SEQUENCE</scope>
    <source>
        <strain evidence="2">H19</strain>
    </source>
</reference>
<comment type="caution">
    <text evidence="2">The sequence shown here is derived from an EMBL/GenBank/DDBJ whole genome shotgun (WGS) entry which is preliminary data.</text>
</comment>
<evidence type="ECO:0000313" key="2">
    <source>
        <dbReference type="EMBL" id="MDN5133392.1"/>
    </source>
</evidence>
<protein>
    <submittedName>
        <fullName evidence="2">AAA family ATPase</fullName>
    </submittedName>
</protein>
<dbReference type="PANTHER" id="PTHR32182:SF23">
    <property type="entry name" value="ATP BINDING PROTEIN"/>
    <property type="match status" value="1"/>
</dbReference>
<dbReference type="InterPro" id="IPR041685">
    <property type="entry name" value="AAA_GajA/Old/RecF-like"/>
</dbReference>
<dbReference type="Pfam" id="PF13175">
    <property type="entry name" value="AAA_15"/>
    <property type="match status" value="1"/>
</dbReference>
<evidence type="ECO:0000259" key="1">
    <source>
        <dbReference type="Pfam" id="PF13175"/>
    </source>
</evidence>
<name>A0AAP4Q0Q4_9BACT</name>
<dbReference type="AlphaFoldDB" id="A0AAP4Q0Q4"/>
<dbReference type="SUPFAM" id="SSF52540">
    <property type="entry name" value="P-loop containing nucleoside triphosphate hydrolases"/>
    <property type="match status" value="1"/>
</dbReference>
<gene>
    <name evidence="2" type="ORF">PJV92_11740</name>
</gene>
<dbReference type="Gene3D" id="3.40.50.300">
    <property type="entry name" value="P-loop containing nucleotide triphosphate hydrolases"/>
    <property type="match status" value="1"/>
</dbReference>
<organism evidence="2 3">
    <name type="scientific">Aliarcobacter butzleri</name>
    <dbReference type="NCBI Taxonomy" id="28197"/>
    <lineage>
        <taxon>Bacteria</taxon>
        <taxon>Pseudomonadati</taxon>
        <taxon>Campylobacterota</taxon>
        <taxon>Epsilonproteobacteria</taxon>
        <taxon>Campylobacterales</taxon>
        <taxon>Arcobacteraceae</taxon>
        <taxon>Aliarcobacter</taxon>
    </lineage>
</organism>
<dbReference type="PANTHER" id="PTHR32182">
    <property type="entry name" value="DNA REPLICATION AND REPAIR PROTEIN RECF"/>
    <property type="match status" value="1"/>
</dbReference>
<dbReference type="InterPro" id="IPR027417">
    <property type="entry name" value="P-loop_NTPase"/>
</dbReference>
<reference evidence="2" key="2">
    <citation type="submission" date="2023-01" db="EMBL/GenBank/DDBJ databases">
        <authorList>
            <person name="Uljanovas D."/>
        </authorList>
    </citation>
    <scope>NUCLEOTIDE SEQUENCE</scope>
    <source>
        <strain evidence="2">H19</strain>
    </source>
</reference>
<dbReference type="RefSeq" id="WP_175531563.1">
    <property type="nucleotide sequence ID" value="NZ_JABWGL010000043.1"/>
</dbReference>
<dbReference type="Proteomes" id="UP001171508">
    <property type="component" value="Unassembled WGS sequence"/>
</dbReference>
<dbReference type="EMBL" id="JAQJJM010000046">
    <property type="protein sequence ID" value="MDN5133392.1"/>
    <property type="molecule type" value="Genomic_DNA"/>
</dbReference>
<dbReference type="GO" id="GO:0006302">
    <property type="term" value="P:double-strand break repair"/>
    <property type="evidence" value="ECO:0007669"/>
    <property type="project" value="TreeGrafter"/>
</dbReference>
<sequence length="596" mass="70553">MSTNLGSFHDNINITAIVGENGTGKSRLLCAILDNVNEHNISDDRIKPFIQCYFDKYNKNFIIESYSLLSNESQINCPDIDYELVQVSDTGIIKNFDFRDKMFFYHYKNDLAYPINDNKYGTYNEKIIKFTEPNKPNNKIDLEIEEEKNLKKLLFLIDSTKYSIDENKFFVPYKVWLQKENVRFLGKNRTNDSKYIELKNQFKPQNKIKELLLLENILFIKNLSEENSNEDLFQDITLPSFDINTINITQEIDTFRTNFLSINFQSKIDKCRKNIKDNHNRDNYRESLVINECEKSLNLFKNIDTIISILYQKYNESIYYPNSELINNNDSNITLIMNLPRFLKIELIDSRTGVEYSELSTGEKSLLDVVYSIKNIIELRIKNNLSNSIFILLDEIESYLHPIWQKNLIQYIYNFVKIYSIDIHIILTSHSPFILSDIPKENVIFLEKYKKDEDKNQKEGNCKNATKDIELKTFGANIHTLLSNGFFMSDGLMGEFAKSKIEEIKKFYELVKFLEPKNKKYKRILKILYLFKIKKFNHIQSIIGEPFLQTIIKNYLDELEQIFDNETYKKNKMKEFLDQFEPEELQKYLDEKNAKA</sequence>
<evidence type="ECO:0000313" key="3">
    <source>
        <dbReference type="Proteomes" id="UP001171508"/>
    </source>
</evidence>
<proteinExistence type="predicted"/>
<accession>A0AAP4Q0Q4</accession>
<feature type="domain" description="Endonuclease GajA/Old nuclease/RecF-like AAA" evidence="1">
    <location>
        <begin position="11"/>
        <end position="434"/>
    </location>
</feature>